<evidence type="ECO:0000313" key="3">
    <source>
        <dbReference type="Proteomes" id="UP000799437"/>
    </source>
</evidence>
<dbReference type="PANTHER" id="PTHR38123:SF4">
    <property type="entry name" value="CELL WALL GALACTOMANNOPROTEIN, PUTATIVE (AFU_ORTHOLOGUE AFUA_4G00870)-RELATED"/>
    <property type="match status" value="1"/>
</dbReference>
<dbReference type="Pfam" id="PF12296">
    <property type="entry name" value="HsbA"/>
    <property type="match status" value="1"/>
</dbReference>
<dbReference type="PANTHER" id="PTHR38123">
    <property type="entry name" value="CELL WALL SERINE-THREONINE-RICH GALACTOMANNOPROTEIN MP1 (AFU_ORTHOLOGUE AFUA_4G03240)"/>
    <property type="match status" value="1"/>
</dbReference>
<keyword evidence="3" id="KW-1185">Reference proteome</keyword>
<dbReference type="InterPro" id="IPR021054">
    <property type="entry name" value="Cell_wall_mannoprotein_1"/>
</dbReference>
<evidence type="ECO:0000256" key="1">
    <source>
        <dbReference type="SAM" id="SignalP"/>
    </source>
</evidence>
<protein>
    <submittedName>
        <fullName evidence="2">Uncharacterized protein</fullName>
    </submittedName>
</protein>
<dbReference type="GO" id="GO:0005576">
    <property type="term" value="C:extracellular region"/>
    <property type="evidence" value="ECO:0007669"/>
    <property type="project" value="TreeGrafter"/>
</dbReference>
<sequence length="183" mass="18819">MLCLTSLAVVLAFSTQLAFAADASSVIAKLYQIGNGTVQITNDTAAFTGGVSGLPYALQVQQDAVIVHEYAEFGTMESNAAAPFEEASIDVADVLLTLSDQVTSTLKGVQGKASTFGELGPIVLATLYQLRLDTNALANATIAKMTEDIQAIAPIAVEQLNAAFDGAIAAYGGNVPTTGSSNK</sequence>
<dbReference type="EMBL" id="ML996586">
    <property type="protein sequence ID" value="KAF2753101.1"/>
    <property type="molecule type" value="Genomic_DNA"/>
</dbReference>
<reference evidence="2" key="1">
    <citation type="journal article" date="2020" name="Stud. Mycol.">
        <title>101 Dothideomycetes genomes: a test case for predicting lifestyles and emergence of pathogens.</title>
        <authorList>
            <person name="Haridas S."/>
            <person name="Albert R."/>
            <person name="Binder M."/>
            <person name="Bloem J."/>
            <person name="Labutti K."/>
            <person name="Salamov A."/>
            <person name="Andreopoulos B."/>
            <person name="Baker S."/>
            <person name="Barry K."/>
            <person name="Bills G."/>
            <person name="Bluhm B."/>
            <person name="Cannon C."/>
            <person name="Castanera R."/>
            <person name="Culley D."/>
            <person name="Daum C."/>
            <person name="Ezra D."/>
            <person name="Gonzalez J."/>
            <person name="Henrissat B."/>
            <person name="Kuo A."/>
            <person name="Liang C."/>
            <person name="Lipzen A."/>
            <person name="Lutzoni F."/>
            <person name="Magnuson J."/>
            <person name="Mondo S."/>
            <person name="Nolan M."/>
            <person name="Ohm R."/>
            <person name="Pangilinan J."/>
            <person name="Park H.-J."/>
            <person name="Ramirez L."/>
            <person name="Alfaro M."/>
            <person name="Sun H."/>
            <person name="Tritt A."/>
            <person name="Yoshinaga Y."/>
            <person name="Zwiers L.-H."/>
            <person name="Turgeon B."/>
            <person name="Goodwin S."/>
            <person name="Spatafora J."/>
            <person name="Crous P."/>
            <person name="Grigoriev I."/>
        </authorList>
    </citation>
    <scope>NUCLEOTIDE SEQUENCE</scope>
    <source>
        <strain evidence="2">CBS 121739</strain>
    </source>
</reference>
<name>A0A6A6VV25_9PEZI</name>
<dbReference type="GeneID" id="54488744"/>
<gene>
    <name evidence="2" type="ORF">EJ05DRAFT_505293</name>
</gene>
<dbReference type="Gene3D" id="1.20.1280.140">
    <property type="match status" value="1"/>
</dbReference>
<accession>A0A6A6VV25</accession>
<feature type="signal peptide" evidence="1">
    <location>
        <begin position="1"/>
        <end position="20"/>
    </location>
</feature>
<dbReference type="AlphaFoldDB" id="A0A6A6VV25"/>
<organism evidence="2 3">
    <name type="scientific">Pseudovirgaria hyperparasitica</name>
    <dbReference type="NCBI Taxonomy" id="470096"/>
    <lineage>
        <taxon>Eukaryota</taxon>
        <taxon>Fungi</taxon>
        <taxon>Dikarya</taxon>
        <taxon>Ascomycota</taxon>
        <taxon>Pezizomycotina</taxon>
        <taxon>Dothideomycetes</taxon>
        <taxon>Dothideomycetes incertae sedis</taxon>
        <taxon>Acrospermales</taxon>
        <taxon>Acrospermaceae</taxon>
        <taxon>Pseudovirgaria</taxon>
    </lineage>
</organism>
<proteinExistence type="predicted"/>
<keyword evidence="1" id="KW-0732">Signal</keyword>
<feature type="chain" id="PRO_5025360823" evidence="1">
    <location>
        <begin position="21"/>
        <end position="183"/>
    </location>
</feature>
<evidence type="ECO:0000313" key="2">
    <source>
        <dbReference type="EMBL" id="KAF2753101.1"/>
    </source>
</evidence>
<dbReference type="OrthoDB" id="3485059at2759"/>
<dbReference type="RefSeq" id="XP_033595552.1">
    <property type="nucleotide sequence ID" value="XM_033747690.1"/>
</dbReference>
<dbReference type="Proteomes" id="UP000799437">
    <property type="component" value="Unassembled WGS sequence"/>
</dbReference>